<name>A0A941I5Z7_9BURK</name>
<proteinExistence type="predicted"/>
<dbReference type="SUPFAM" id="SSF74653">
    <property type="entry name" value="TolA/TonB C-terminal domain"/>
    <property type="match status" value="1"/>
</dbReference>
<reference evidence="3" key="1">
    <citation type="submission" date="2021-04" db="EMBL/GenBank/DDBJ databases">
        <title>novel species isolated from subtropical streams in China.</title>
        <authorList>
            <person name="Lu H."/>
        </authorList>
    </citation>
    <scope>NUCLEOTIDE SEQUENCE</scope>
    <source>
        <strain evidence="3">LFS511W</strain>
    </source>
</reference>
<dbReference type="AlphaFoldDB" id="A0A941I5Z7"/>
<dbReference type="Gene3D" id="3.30.1150.10">
    <property type="match status" value="1"/>
</dbReference>
<sequence>MLKQLSRSDRLLVLTLGGSALMHLLVLFFVHFVAPVTRSEAMQDKGLEVILVNTRHDKKPAKADLLAQADLEGGGNAEDGRSKSPLPDLQKVENGDSLRAAARRIEELEQVQKHLLDQAKAKTNFHVAEQDKRKLDQKPVNTPGAEDLETSKAIARMAAEINQTIEDQNRRPRKSFITPTTQRVGYAIYYKQLQKRIEEFGTLNFPRKDGKKMYGELIVYIPIFQDGSIYEKEGGPRIEKSSGNKDLDKAALKIVRNSAPYGHFPQNMRSRDKDDVWVVITHFRFTRDQQLETELRGGVK</sequence>
<evidence type="ECO:0000313" key="4">
    <source>
        <dbReference type="Proteomes" id="UP000680067"/>
    </source>
</evidence>
<keyword evidence="2" id="KW-0812">Transmembrane</keyword>
<evidence type="ECO:0000256" key="2">
    <source>
        <dbReference type="SAM" id="Phobius"/>
    </source>
</evidence>
<feature type="region of interest" description="Disordered" evidence="1">
    <location>
        <begin position="72"/>
        <end position="91"/>
    </location>
</feature>
<comment type="caution">
    <text evidence="3">The sequence shown here is derived from an EMBL/GenBank/DDBJ whole genome shotgun (WGS) entry which is preliminary data.</text>
</comment>
<keyword evidence="2" id="KW-0472">Membrane</keyword>
<feature type="transmembrane region" description="Helical" evidence="2">
    <location>
        <begin position="12"/>
        <end position="34"/>
    </location>
</feature>
<evidence type="ECO:0000256" key="1">
    <source>
        <dbReference type="SAM" id="MobiDB-lite"/>
    </source>
</evidence>
<protein>
    <submittedName>
        <fullName evidence="3">TonB C-terminal domain-containing protein</fullName>
    </submittedName>
</protein>
<keyword evidence="4" id="KW-1185">Reference proteome</keyword>
<evidence type="ECO:0000313" key="3">
    <source>
        <dbReference type="EMBL" id="MBR7781060.1"/>
    </source>
</evidence>
<dbReference type="RefSeq" id="WP_212686398.1">
    <property type="nucleotide sequence ID" value="NZ_CAXBSD010000033.1"/>
</dbReference>
<dbReference type="Pfam" id="PF13103">
    <property type="entry name" value="TonB_2"/>
    <property type="match status" value="1"/>
</dbReference>
<organism evidence="3 4">
    <name type="scientific">Undibacterium luofuense</name>
    <dbReference type="NCBI Taxonomy" id="2828733"/>
    <lineage>
        <taxon>Bacteria</taxon>
        <taxon>Pseudomonadati</taxon>
        <taxon>Pseudomonadota</taxon>
        <taxon>Betaproteobacteria</taxon>
        <taxon>Burkholderiales</taxon>
        <taxon>Oxalobacteraceae</taxon>
        <taxon>Undibacterium</taxon>
    </lineage>
</organism>
<dbReference type="EMBL" id="JAGSPN010000001">
    <property type="protein sequence ID" value="MBR7781060.1"/>
    <property type="molecule type" value="Genomic_DNA"/>
</dbReference>
<accession>A0A941I5Z7</accession>
<dbReference type="Proteomes" id="UP000680067">
    <property type="component" value="Unassembled WGS sequence"/>
</dbReference>
<gene>
    <name evidence="3" type="ORF">KDM89_02810</name>
</gene>
<keyword evidence="2" id="KW-1133">Transmembrane helix</keyword>